<protein>
    <submittedName>
        <fullName evidence="2">Uncharacterized protein</fullName>
    </submittedName>
</protein>
<dbReference type="Gramene" id="ESQ29202">
    <property type="protein sequence ID" value="ESQ29202"/>
    <property type="gene ID" value="EUTSA_v10023864mg"/>
</dbReference>
<reference evidence="2 3" key="1">
    <citation type="journal article" date="2013" name="Front. Plant Sci.">
        <title>The Reference Genome of the Halophytic Plant Eutrema salsugineum.</title>
        <authorList>
            <person name="Yang R."/>
            <person name="Jarvis D.E."/>
            <person name="Chen H."/>
            <person name="Beilstein M.A."/>
            <person name="Grimwood J."/>
            <person name="Jenkins J."/>
            <person name="Shu S."/>
            <person name="Prochnik S."/>
            <person name="Xin M."/>
            <person name="Ma C."/>
            <person name="Schmutz J."/>
            <person name="Wing R.A."/>
            <person name="Mitchell-Olds T."/>
            <person name="Schumaker K.S."/>
            <person name="Wang X."/>
        </authorList>
    </citation>
    <scope>NUCLEOTIDE SEQUENCE [LARGE SCALE GENOMIC DNA]</scope>
</reference>
<evidence type="ECO:0000313" key="2">
    <source>
        <dbReference type="EMBL" id="ESQ29202.1"/>
    </source>
</evidence>
<proteinExistence type="predicted"/>
<sequence>MNATKFVVLMIFVGVVCAKVGARQLEEVSKENKIDISDPKTATTNGLGAELAVTASTSAYHSEYSGANAAAGPKGPSADGYGSTYGYTSGYVTADGPNANAYSSSGAYGQTGAYAAAGPGGATGSGYSDGYAGSSAGGSISDP</sequence>
<name>V4KH79_EUTSA</name>
<feature type="signal peptide" evidence="1">
    <location>
        <begin position="1"/>
        <end position="18"/>
    </location>
</feature>
<evidence type="ECO:0000256" key="1">
    <source>
        <dbReference type="SAM" id="SignalP"/>
    </source>
</evidence>
<evidence type="ECO:0000313" key="3">
    <source>
        <dbReference type="Proteomes" id="UP000030689"/>
    </source>
</evidence>
<dbReference type="KEGG" id="eus:EUTSA_v10023864mg"/>
<organism evidence="2 3">
    <name type="scientific">Eutrema salsugineum</name>
    <name type="common">Saltwater cress</name>
    <name type="synonym">Sisymbrium salsugineum</name>
    <dbReference type="NCBI Taxonomy" id="72664"/>
    <lineage>
        <taxon>Eukaryota</taxon>
        <taxon>Viridiplantae</taxon>
        <taxon>Streptophyta</taxon>
        <taxon>Embryophyta</taxon>
        <taxon>Tracheophyta</taxon>
        <taxon>Spermatophyta</taxon>
        <taxon>Magnoliopsida</taxon>
        <taxon>eudicotyledons</taxon>
        <taxon>Gunneridae</taxon>
        <taxon>Pentapetalae</taxon>
        <taxon>rosids</taxon>
        <taxon>malvids</taxon>
        <taxon>Brassicales</taxon>
        <taxon>Brassicaceae</taxon>
        <taxon>Eutremeae</taxon>
        <taxon>Eutrema</taxon>
    </lineage>
</organism>
<feature type="chain" id="PRO_5004722231" evidence="1">
    <location>
        <begin position="19"/>
        <end position="143"/>
    </location>
</feature>
<dbReference type="AlphaFoldDB" id="V4KH79"/>
<dbReference type="OMA" id="RMAYGYS"/>
<dbReference type="Proteomes" id="UP000030689">
    <property type="component" value="Unassembled WGS sequence"/>
</dbReference>
<keyword evidence="1" id="KW-0732">Signal</keyword>
<keyword evidence="3" id="KW-1185">Reference proteome</keyword>
<gene>
    <name evidence="2" type="ORF">EUTSA_v10023864mg</name>
</gene>
<dbReference type="STRING" id="72664.V4KH79"/>
<dbReference type="EMBL" id="KI517881">
    <property type="protein sequence ID" value="ESQ29202.1"/>
    <property type="molecule type" value="Genomic_DNA"/>
</dbReference>
<dbReference type="OrthoDB" id="1105991at2759"/>
<accession>V4KH79</accession>